<proteinExistence type="predicted"/>
<dbReference type="Pfam" id="PF00520">
    <property type="entry name" value="Ion_trans"/>
    <property type="match status" value="1"/>
</dbReference>
<dbReference type="PANTHER" id="PTHR10582:SF2">
    <property type="entry name" value="INACTIVE"/>
    <property type="match status" value="1"/>
</dbReference>
<dbReference type="OMA" id="WACTLAV"/>
<dbReference type="GO" id="GO:0005886">
    <property type="term" value="C:plasma membrane"/>
    <property type="evidence" value="ECO:0007669"/>
    <property type="project" value="TreeGrafter"/>
</dbReference>
<feature type="transmembrane region" description="Helical" evidence="7">
    <location>
        <begin position="252"/>
        <end position="271"/>
    </location>
</feature>
<feature type="transmembrane region" description="Helical" evidence="7">
    <location>
        <begin position="430"/>
        <end position="448"/>
    </location>
</feature>
<accession>T0PXA7</accession>
<keyword evidence="2 7" id="KW-0812">Transmembrane</keyword>
<dbReference type="GeneID" id="19956031"/>
<keyword evidence="5 7" id="KW-0472">Membrane</keyword>
<evidence type="ECO:0000256" key="6">
    <source>
        <dbReference type="SAM" id="MobiDB-lite"/>
    </source>
</evidence>
<gene>
    <name evidence="9" type="ORF">SDRG_15304</name>
</gene>
<evidence type="ECO:0000256" key="4">
    <source>
        <dbReference type="ARBA" id="ARBA00022989"/>
    </source>
</evidence>
<dbReference type="OrthoDB" id="2373987at2759"/>
<dbReference type="VEuPathDB" id="FungiDB:SDRG_15304"/>
<dbReference type="GO" id="GO:0005216">
    <property type="term" value="F:monoatomic ion channel activity"/>
    <property type="evidence" value="ECO:0007669"/>
    <property type="project" value="InterPro"/>
</dbReference>
<feature type="transmembrane region" description="Helical" evidence="7">
    <location>
        <begin position="195"/>
        <end position="215"/>
    </location>
</feature>
<dbReference type="PANTHER" id="PTHR10582">
    <property type="entry name" value="TRANSIENT RECEPTOR POTENTIAL ION CHANNEL PROTEIN"/>
    <property type="match status" value="1"/>
</dbReference>
<evidence type="ECO:0000256" key="3">
    <source>
        <dbReference type="ARBA" id="ARBA00022737"/>
    </source>
</evidence>
<dbReference type="STRING" id="1156394.T0PXA7"/>
<feature type="compositionally biased region" description="Polar residues" evidence="6">
    <location>
        <begin position="324"/>
        <end position="341"/>
    </location>
</feature>
<organism evidence="9 10">
    <name type="scientific">Saprolegnia diclina (strain VS20)</name>
    <dbReference type="NCBI Taxonomy" id="1156394"/>
    <lineage>
        <taxon>Eukaryota</taxon>
        <taxon>Sar</taxon>
        <taxon>Stramenopiles</taxon>
        <taxon>Oomycota</taxon>
        <taxon>Saprolegniomycetes</taxon>
        <taxon>Saprolegniales</taxon>
        <taxon>Saprolegniaceae</taxon>
        <taxon>Saprolegnia</taxon>
    </lineage>
</organism>
<evidence type="ECO:0000256" key="7">
    <source>
        <dbReference type="SAM" id="Phobius"/>
    </source>
</evidence>
<evidence type="ECO:0000259" key="8">
    <source>
        <dbReference type="Pfam" id="PF00520"/>
    </source>
</evidence>
<name>T0PXA7_SAPDV</name>
<evidence type="ECO:0000256" key="5">
    <source>
        <dbReference type="ARBA" id="ARBA00023136"/>
    </source>
</evidence>
<feature type="transmembrane region" description="Helical" evidence="7">
    <location>
        <begin position="227"/>
        <end position="245"/>
    </location>
</feature>
<feature type="transmembrane region" description="Helical" evidence="7">
    <location>
        <begin position="283"/>
        <end position="301"/>
    </location>
</feature>
<keyword evidence="3" id="KW-0677">Repeat</keyword>
<evidence type="ECO:0000256" key="2">
    <source>
        <dbReference type="ARBA" id="ARBA00022692"/>
    </source>
</evidence>
<dbReference type="InterPro" id="IPR005821">
    <property type="entry name" value="Ion_trans_dom"/>
</dbReference>
<evidence type="ECO:0000256" key="1">
    <source>
        <dbReference type="ARBA" id="ARBA00004141"/>
    </source>
</evidence>
<evidence type="ECO:0000313" key="9">
    <source>
        <dbReference type="EMBL" id="EQC26881.1"/>
    </source>
</evidence>
<dbReference type="AlphaFoldDB" id="T0PXA7"/>
<dbReference type="InterPro" id="IPR024862">
    <property type="entry name" value="TRPV"/>
</dbReference>
<dbReference type="RefSeq" id="XP_008619694.1">
    <property type="nucleotide sequence ID" value="XM_008621472.1"/>
</dbReference>
<feature type="domain" description="Ion transport" evidence="8">
    <location>
        <begin position="394"/>
        <end position="566"/>
    </location>
</feature>
<reference evidence="9 10" key="1">
    <citation type="submission" date="2012-04" db="EMBL/GenBank/DDBJ databases">
        <title>The Genome Sequence of Saprolegnia declina VS20.</title>
        <authorList>
            <consortium name="The Broad Institute Genome Sequencing Platform"/>
            <person name="Russ C."/>
            <person name="Nusbaum C."/>
            <person name="Tyler B."/>
            <person name="van West P."/>
            <person name="Dieguez-Uribeondo J."/>
            <person name="de Bruijn I."/>
            <person name="Tripathy S."/>
            <person name="Jiang R."/>
            <person name="Young S.K."/>
            <person name="Zeng Q."/>
            <person name="Gargeya S."/>
            <person name="Fitzgerald M."/>
            <person name="Haas B."/>
            <person name="Abouelleil A."/>
            <person name="Alvarado L."/>
            <person name="Arachchi H.M."/>
            <person name="Berlin A."/>
            <person name="Chapman S.B."/>
            <person name="Goldberg J."/>
            <person name="Griggs A."/>
            <person name="Gujja S."/>
            <person name="Hansen M."/>
            <person name="Howarth C."/>
            <person name="Imamovic A."/>
            <person name="Larimer J."/>
            <person name="McCowen C."/>
            <person name="Montmayeur A."/>
            <person name="Murphy C."/>
            <person name="Neiman D."/>
            <person name="Pearson M."/>
            <person name="Priest M."/>
            <person name="Roberts A."/>
            <person name="Saif S."/>
            <person name="Shea T."/>
            <person name="Sisk P."/>
            <person name="Sykes S."/>
            <person name="Wortman J."/>
            <person name="Nusbaum C."/>
            <person name="Birren B."/>
        </authorList>
    </citation>
    <scope>NUCLEOTIDE SEQUENCE [LARGE SCALE GENOMIC DNA]</scope>
    <source>
        <strain evidence="9 10">VS20</strain>
    </source>
</reference>
<dbReference type="EMBL" id="JH767219">
    <property type="protein sequence ID" value="EQC26881.1"/>
    <property type="molecule type" value="Genomic_DNA"/>
</dbReference>
<dbReference type="InParanoid" id="T0PXA7"/>
<feature type="transmembrane region" description="Helical" evidence="7">
    <location>
        <begin position="468"/>
        <end position="489"/>
    </location>
</feature>
<comment type="subcellular location">
    <subcellularLocation>
        <location evidence="1">Membrane</location>
        <topology evidence="1">Multi-pass membrane protein</topology>
    </subcellularLocation>
</comment>
<sequence length="660" mass="74639">MVYHLQETPTYARNTMVEEANNDSTDSVNATTSAAPEHHLKALARAIEPTRVSEGTPKSVYAGRIKSLAQAEKLLDECLEKDPAKRVENTKKVEDIYLYMYTPGRETGFSERKESLRKTPLYLLLHADRYDQPTTQPEHHPELNQATTTDVVLGAFEKNDIKARKKHLLDHPVMRVVITLKWRAFGLRMYCEQRLMFWLLLVTMTISVSIGLGVLPEATYDDLFMGWLTTCSLLLIGVVATRFLTWKNKKPWACTLAVTLACVGGGLQYVYEPLQAQLSWTSFGRLNNIVLSLCAIYFCVFEIRELAADIDDPGSVKAAKRRSNGQLTESHTRTSANQSAGRANGLELEENRPMSHCEAPESPWTWAMLHHYCIHAPIHGIKCAIDLLRGKSTSPYLESYWNRIQFPTFFAVFACAVGELTLPLTDDVRTFASIPALFLLYIMGLQNLEVFGNISYLLPMMRRMLTDVVSFLVFFWSIQCGYTCAYYLLFKSKGNDPVFAPYATVPQCFVTTYLVTFAQINLEPFKALTSPVQWILGYVLLLTHATISIVMLLNVLIAMMNKTMGSYLEEAKHEARVTFAECVLRLEKTKTFATTEADLKAVIVKGDSSNDTVNEKIETLLERMCRSRRVTTRNLDVLQARVGDVFYILQAQNDGLFHVI</sequence>
<dbReference type="Proteomes" id="UP000030762">
    <property type="component" value="Unassembled WGS sequence"/>
</dbReference>
<evidence type="ECO:0000313" key="10">
    <source>
        <dbReference type="Proteomes" id="UP000030762"/>
    </source>
</evidence>
<protein>
    <recommendedName>
        <fullName evidence="8">Ion transport domain-containing protein</fullName>
    </recommendedName>
</protein>
<dbReference type="GO" id="GO:0098703">
    <property type="term" value="P:calcium ion import across plasma membrane"/>
    <property type="evidence" value="ECO:0007669"/>
    <property type="project" value="TreeGrafter"/>
</dbReference>
<keyword evidence="4 7" id="KW-1133">Transmembrane helix</keyword>
<keyword evidence="10" id="KW-1185">Reference proteome</keyword>
<feature type="region of interest" description="Disordered" evidence="6">
    <location>
        <begin position="320"/>
        <end position="343"/>
    </location>
</feature>
<feature type="transmembrane region" description="Helical" evidence="7">
    <location>
        <begin position="535"/>
        <end position="557"/>
    </location>
</feature>